<gene>
    <name evidence="3" type="ORF">GCL57_03830</name>
</gene>
<organism evidence="3 4">
    <name type="scientific">Fluviispira multicolorata</name>
    <dbReference type="NCBI Taxonomy" id="2654512"/>
    <lineage>
        <taxon>Bacteria</taxon>
        <taxon>Pseudomonadati</taxon>
        <taxon>Bdellovibrionota</taxon>
        <taxon>Oligoflexia</taxon>
        <taxon>Silvanigrellales</taxon>
        <taxon>Silvanigrellaceae</taxon>
        <taxon>Fluviispira</taxon>
    </lineage>
</organism>
<dbReference type="PANTHER" id="PTHR38834">
    <property type="entry name" value="PERIPLASMIC SUBSTRATE BINDING PROTEIN FAMILY 3"/>
    <property type="match status" value="1"/>
</dbReference>
<keyword evidence="4" id="KW-1185">Reference proteome</keyword>
<keyword evidence="1" id="KW-0812">Transmembrane</keyword>
<evidence type="ECO:0000256" key="1">
    <source>
        <dbReference type="SAM" id="Phobius"/>
    </source>
</evidence>
<sequence length="265" mass="30653">MKCLKVRFIFYKNSNIFLGKIKVYITQLLIISFLFAIQVSSLAQEKIILTTEDYPPFNMTENGKITGIATDILREAFKRANIEYSLEMYPWVTAFQMTLKQKDTGVFSAVKTPEREMQFKWVGPIAEDNWVLIALKGSKIKINQFEDAKNYLIGVYNGDALYQHFMKSGFTIGKNIILTPKDRLNAVKLKEGHIDMWATESKLGFWLAKVEKVDNLKVLYVIKKTELYIAFNLNTDQNIINKLNFSIKEMKDDGTVDKINKLYLK</sequence>
<feature type="domain" description="Solute-binding protein family 3/N-terminal" evidence="2">
    <location>
        <begin position="46"/>
        <end position="265"/>
    </location>
</feature>
<keyword evidence="1" id="KW-0472">Membrane</keyword>
<dbReference type="InterPro" id="IPR001638">
    <property type="entry name" value="Solute-binding_3/MltF_N"/>
</dbReference>
<feature type="transmembrane region" description="Helical" evidence="1">
    <location>
        <begin position="21"/>
        <end position="39"/>
    </location>
</feature>
<evidence type="ECO:0000259" key="2">
    <source>
        <dbReference type="SMART" id="SM00062"/>
    </source>
</evidence>
<dbReference type="Gene3D" id="3.40.190.10">
    <property type="entry name" value="Periplasmic binding protein-like II"/>
    <property type="match status" value="2"/>
</dbReference>
<comment type="caution">
    <text evidence="3">The sequence shown here is derived from an EMBL/GenBank/DDBJ whole genome shotgun (WGS) entry which is preliminary data.</text>
</comment>
<dbReference type="EMBL" id="WFLN01000005">
    <property type="protein sequence ID" value="KAB8031779.1"/>
    <property type="molecule type" value="Genomic_DNA"/>
</dbReference>
<keyword evidence="1" id="KW-1133">Transmembrane helix</keyword>
<evidence type="ECO:0000313" key="4">
    <source>
        <dbReference type="Proteomes" id="UP000442694"/>
    </source>
</evidence>
<accession>A0A833N5V9</accession>
<dbReference type="SUPFAM" id="SSF53850">
    <property type="entry name" value="Periplasmic binding protein-like II"/>
    <property type="match status" value="1"/>
</dbReference>
<reference evidence="3 4" key="1">
    <citation type="submission" date="2019-10" db="EMBL/GenBank/DDBJ databases">
        <title>New genus of Silvanigrellaceae.</title>
        <authorList>
            <person name="Pitt A."/>
            <person name="Hahn M.W."/>
        </authorList>
    </citation>
    <scope>NUCLEOTIDE SEQUENCE [LARGE SCALE GENOMIC DNA]</scope>
    <source>
        <strain evidence="3 4">33A1-SZDP</strain>
    </source>
</reference>
<dbReference type="Proteomes" id="UP000442694">
    <property type="component" value="Unassembled WGS sequence"/>
</dbReference>
<name>A0A833N5V9_9BACT</name>
<evidence type="ECO:0000313" key="3">
    <source>
        <dbReference type="EMBL" id="KAB8031779.1"/>
    </source>
</evidence>
<dbReference type="RefSeq" id="WP_152211955.1">
    <property type="nucleotide sequence ID" value="NZ_WFLN01000005.1"/>
</dbReference>
<dbReference type="PANTHER" id="PTHR38834:SF3">
    <property type="entry name" value="SOLUTE-BINDING PROTEIN FAMILY 3_N-TERMINAL DOMAIN-CONTAINING PROTEIN"/>
    <property type="match status" value="1"/>
</dbReference>
<dbReference type="AlphaFoldDB" id="A0A833N5V9"/>
<dbReference type="SMART" id="SM00062">
    <property type="entry name" value="PBPb"/>
    <property type="match status" value="1"/>
</dbReference>
<proteinExistence type="predicted"/>
<protein>
    <submittedName>
        <fullName evidence="3">Transporter substrate-binding domain-containing protein</fullName>
    </submittedName>
</protein>
<dbReference type="Pfam" id="PF00497">
    <property type="entry name" value="SBP_bac_3"/>
    <property type="match status" value="1"/>
</dbReference>